<evidence type="ECO:0000313" key="2">
    <source>
        <dbReference type="EMBL" id="KFI30604.1"/>
    </source>
</evidence>
<comment type="caution">
    <text evidence="2">The sequence shown here is derived from an EMBL/GenBank/DDBJ whole genome shotgun (WGS) entry which is preliminary data.</text>
</comment>
<dbReference type="SUPFAM" id="SSF51905">
    <property type="entry name" value="FAD/NAD(P)-binding domain"/>
    <property type="match status" value="1"/>
</dbReference>
<dbReference type="AlphaFoldDB" id="A0A086Y8K4"/>
<organism evidence="2 3">
    <name type="scientific">Haematobacter massiliensis</name>
    <dbReference type="NCBI Taxonomy" id="195105"/>
    <lineage>
        <taxon>Bacteria</taxon>
        <taxon>Pseudomonadati</taxon>
        <taxon>Pseudomonadota</taxon>
        <taxon>Alphaproteobacteria</taxon>
        <taxon>Rhodobacterales</taxon>
        <taxon>Paracoccaceae</taxon>
        <taxon>Haematobacter</taxon>
    </lineage>
</organism>
<keyword evidence="3" id="KW-1185">Reference proteome</keyword>
<dbReference type="Proteomes" id="UP000028826">
    <property type="component" value="Unassembled WGS sequence"/>
</dbReference>
<dbReference type="Pfam" id="PF01266">
    <property type="entry name" value="DAO"/>
    <property type="match status" value="1"/>
</dbReference>
<dbReference type="InterPro" id="IPR006076">
    <property type="entry name" value="FAD-dep_OxRdtase"/>
</dbReference>
<dbReference type="EMBL" id="JGYG01000003">
    <property type="protein sequence ID" value="KFI30604.1"/>
    <property type="molecule type" value="Genomic_DNA"/>
</dbReference>
<evidence type="ECO:0000256" key="1">
    <source>
        <dbReference type="ARBA" id="ARBA00023002"/>
    </source>
</evidence>
<keyword evidence="1" id="KW-0560">Oxidoreductase</keyword>
<accession>A0A086Y8K4</accession>
<dbReference type="Gene3D" id="3.50.50.60">
    <property type="entry name" value="FAD/NAD(P)-binding domain"/>
    <property type="match status" value="1"/>
</dbReference>
<name>A0A086Y8K4_9RHOB</name>
<protein>
    <submittedName>
        <fullName evidence="2">FAD-dependent oxidoreductase</fullName>
    </submittedName>
</protein>
<dbReference type="PANTHER" id="PTHR13847:SF201">
    <property type="entry name" value="PUTATIBE OXIDOREDUCTASE"/>
    <property type="match status" value="1"/>
</dbReference>
<dbReference type="OrthoDB" id="311718at2"/>
<dbReference type="GO" id="GO:0005737">
    <property type="term" value="C:cytoplasm"/>
    <property type="evidence" value="ECO:0007669"/>
    <property type="project" value="TreeGrafter"/>
</dbReference>
<dbReference type="InterPro" id="IPR036188">
    <property type="entry name" value="FAD/NAD-bd_sf"/>
</dbReference>
<dbReference type="PANTHER" id="PTHR13847">
    <property type="entry name" value="SARCOSINE DEHYDROGENASE-RELATED"/>
    <property type="match status" value="1"/>
</dbReference>
<dbReference type="STRING" id="195105.CN97_13765"/>
<proteinExistence type="predicted"/>
<gene>
    <name evidence="2" type="ORF">CN97_13765</name>
</gene>
<reference evidence="2 3" key="1">
    <citation type="submission" date="2014-03" db="EMBL/GenBank/DDBJ databases">
        <title>Genome of Haematobacter massiliensis CCUG 47968.</title>
        <authorList>
            <person name="Wang D."/>
            <person name="Wang G."/>
        </authorList>
    </citation>
    <scope>NUCLEOTIDE SEQUENCE [LARGE SCALE GENOMIC DNA]</scope>
    <source>
        <strain evidence="2 3">CCUG 47968</strain>
    </source>
</reference>
<dbReference type="GO" id="GO:0016491">
    <property type="term" value="F:oxidoreductase activity"/>
    <property type="evidence" value="ECO:0007669"/>
    <property type="project" value="UniProtKB-KW"/>
</dbReference>
<sequence length="419" mass="45371">MDDGQTEHSPSPGGDAPTEQRPLHRDRPFWAATPHRKAPATREPSSRHYDVIVIGSGISGALVAESLADGVRRVLILDRRDPVEGSTLASTAMIQHEIDVPLHVLARKIGAERAARAWRRSARAVEDLRLRVERLGIDCAMTAKQALYLAGDEYGSRALQMETQTRHDAGVAAEYLNATLLQERFGLSRTGAIVSDFSASANPAQMTAGLLRAAMARGAELVSPVEVTDVEERGETVILATSEGRILTAGHVVFCTGYEFLKVMESPAHRIISTWALASQPDMARPDWLDGFLVWEASDPYLYFRTASSGRIIVGGEDEESATAFADPVKAQRKARRIVEKLADLTGIDIGEPAYAWSAPFGNTTTGLPIIDRAPGAERVHVVMGFGGNGITFSVIAADIVRGRIEGIEDPDADLFRQP</sequence>
<dbReference type="RefSeq" id="WP_051911049.1">
    <property type="nucleotide sequence ID" value="NZ_CAMIFG010000130.1"/>
</dbReference>
<dbReference type="Gene3D" id="3.30.9.10">
    <property type="entry name" value="D-Amino Acid Oxidase, subunit A, domain 2"/>
    <property type="match status" value="1"/>
</dbReference>
<dbReference type="eggNOG" id="COG0665">
    <property type="taxonomic scope" value="Bacteria"/>
</dbReference>
<evidence type="ECO:0000313" key="3">
    <source>
        <dbReference type="Proteomes" id="UP000028826"/>
    </source>
</evidence>